<proteinExistence type="predicted"/>
<evidence type="ECO:0000313" key="3">
    <source>
        <dbReference type="Proteomes" id="UP000032439"/>
    </source>
</evidence>
<sequence>MEPALILLMMILGWLSVALSMLWGMMRIARRHHLPQARPAIKQCLPHQPTAPGTLPSWHA</sequence>
<accession>A0A0D7E0V7</accession>
<comment type="caution">
    <text evidence="2">The sequence shown here is derived from an EMBL/GenBank/DDBJ whole genome shotgun (WGS) entry which is preliminary data.</text>
</comment>
<reference evidence="2 3" key="1">
    <citation type="submission" date="2014-11" db="EMBL/GenBank/DDBJ databases">
        <title>Genomics and ecophysiology of heterotrophic nitrogen fixing bacteria isolated from estuarine surface water.</title>
        <authorList>
            <person name="Bentzon-Tilia M."/>
            <person name="Severin I."/>
            <person name="Hansen L.H."/>
            <person name="Riemann L."/>
        </authorList>
    </citation>
    <scope>NUCLEOTIDE SEQUENCE [LARGE SCALE GENOMIC DNA]</scope>
    <source>
        <strain evidence="2 3">BAL361</strain>
    </source>
</reference>
<gene>
    <name evidence="2" type="ORF">LO50_17205</name>
</gene>
<feature type="transmembrane region" description="Helical" evidence="1">
    <location>
        <begin position="6"/>
        <end position="26"/>
    </location>
</feature>
<dbReference type="Proteomes" id="UP000032439">
    <property type="component" value="Unassembled WGS sequence"/>
</dbReference>
<keyword evidence="1" id="KW-0472">Membrane</keyword>
<evidence type="ECO:0000256" key="1">
    <source>
        <dbReference type="SAM" id="Phobius"/>
    </source>
</evidence>
<evidence type="ECO:0000313" key="2">
    <source>
        <dbReference type="EMBL" id="KIZ34433.1"/>
    </source>
</evidence>
<keyword evidence="1" id="KW-0812">Transmembrane</keyword>
<dbReference type="RefSeq" id="WP_023446364.1">
    <property type="nucleotide sequence ID" value="NZ_JXXD01000168.1"/>
</dbReference>
<keyword evidence="1" id="KW-1133">Transmembrane helix</keyword>
<name>A0A0D7E0V7_STUST</name>
<organism evidence="2 3">
    <name type="scientific">Stutzerimonas stutzeri</name>
    <name type="common">Pseudomonas stutzeri</name>
    <dbReference type="NCBI Taxonomy" id="316"/>
    <lineage>
        <taxon>Bacteria</taxon>
        <taxon>Pseudomonadati</taxon>
        <taxon>Pseudomonadota</taxon>
        <taxon>Gammaproteobacteria</taxon>
        <taxon>Pseudomonadales</taxon>
        <taxon>Pseudomonadaceae</taxon>
        <taxon>Stutzerimonas</taxon>
    </lineage>
</organism>
<dbReference type="EMBL" id="JXXD01000168">
    <property type="protein sequence ID" value="KIZ34433.1"/>
    <property type="molecule type" value="Genomic_DNA"/>
</dbReference>
<dbReference type="PATRIC" id="fig|316.110.peg.1457"/>
<dbReference type="AlphaFoldDB" id="A0A0D7E0V7"/>
<protein>
    <submittedName>
        <fullName evidence="2">Uncharacterized protein</fullName>
    </submittedName>
</protein>
<dbReference type="GeneID" id="99794721"/>